<protein>
    <submittedName>
        <fullName evidence="1">Uncharacterized protein</fullName>
    </submittedName>
</protein>
<name>A0ABX7LRF5_9CAUL</name>
<evidence type="ECO:0000313" key="2">
    <source>
        <dbReference type="Proteomes" id="UP000662957"/>
    </source>
</evidence>
<keyword evidence="2" id="KW-1185">Reference proteome</keyword>
<dbReference type="Proteomes" id="UP000662957">
    <property type="component" value="Chromosome"/>
</dbReference>
<organism evidence="1 2">
    <name type="scientific">Brevundimonas fontaquae</name>
    <dbReference type="NCBI Taxonomy" id="2813778"/>
    <lineage>
        <taxon>Bacteria</taxon>
        <taxon>Pseudomonadati</taxon>
        <taxon>Pseudomonadota</taxon>
        <taxon>Alphaproteobacteria</taxon>
        <taxon>Caulobacterales</taxon>
        <taxon>Caulobacteraceae</taxon>
        <taxon>Brevundimonas</taxon>
    </lineage>
</organism>
<evidence type="ECO:0000313" key="1">
    <source>
        <dbReference type="EMBL" id="QSF54477.1"/>
    </source>
</evidence>
<dbReference type="RefSeq" id="WP_185225528.1">
    <property type="nucleotide sequence ID" value="NZ_CP070968.1"/>
</dbReference>
<sequence length="108" mass="11620">MMESSIPKPIAREAFERAEIAKGEIVLRGSARLVGSEALQPIDLIREIVDAEPFALNDAVVERVLHLLVEVVVKAGVAGAGVKVPELGTFDATGVDGKMVFRFYEGDQ</sequence>
<proteinExistence type="predicted"/>
<dbReference type="EMBL" id="CP070968">
    <property type="protein sequence ID" value="QSF54477.1"/>
    <property type="molecule type" value="Genomic_DNA"/>
</dbReference>
<accession>A0ABX7LRF5</accession>
<gene>
    <name evidence="1" type="ORF">JX001_01180</name>
</gene>
<reference evidence="1 2" key="1">
    <citation type="submission" date="2021-02" db="EMBL/GenBank/DDBJ databases">
        <title>Brevundimonas sp. CS1 genome sequence.</title>
        <authorList>
            <person name="Lee K."/>
            <person name="Choi Y.-J."/>
            <person name="Son H.-R."/>
        </authorList>
    </citation>
    <scope>NUCLEOTIDE SEQUENCE [LARGE SCALE GENOMIC DNA]</scope>
    <source>
        <strain evidence="1 2">CS1</strain>
    </source>
</reference>